<evidence type="ECO:0000313" key="2">
    <source>
        <dbReference type="Proteomes" id="UP000309128"/>
    </source>
</evidence>
<gene>
    <name evidence="1" type="ORF">ETD86_17770</name>
</gene>
<reference evidence="1 2" key="1">
    <citation type="submission" date="2019-05" db="EMBL/GenBank/DDBJ databases">
        <title>Draft genome sequence of Nonomuraea turkmeniaca DSM 43926.</title>
        <authorList>
            <person name="Saricaoglu S."/>
            <person name="Isik K."/>
        </authorList>
    </citation>
    <scope>NUCLEOTIDE SEQUENCE [LARGE SCALE GENOMIC DNA]</scope>
    <source>
        <strain evidence="1 2">DSM 43926</strain>
    </source>
</reference>
<keyword evidence="2" id="KW-1185">Reference proteome</keyword>
<dbReference type="InterPro" id="IPR029057">
    <property type="entry name" value="PRTase-like"/>
</dbReference>
<comment type="caution">
    <text evidence="1">The sequence shown here is derived from an EMBL/GenBank/DDBJ whole genome shotgun (WGS) entry which is preliminary data.</text>
</comment>
<accession>A0A5S4FJC7</accession>
<dbReference type="SUPFAM" id="SSF53271">
    <property type="entry name" value="PRTase-like"/>
    <property type="match status" value="1"/>
</dbReference>
<dbReference type="AlphaFoldDB" id="A0A5S4FJC7"/>
<organism evidence="1 2">
    <name type="scientific">Nonomuraea turkmeniaca</name>
    <dbReference type="NCBI Taxonomy" id="103838"/>
    <lineage>
        <taxon>Bacteria</taxon>
        <taxon>Bacillati</taxon>
        <taxon>Actinomycetota</taxon>
        <taxon>Actinomycetes</taxon>
        <taxon>Streptosporangiales</taxon>
        <taxon>Streptosporangiaceae</taxon>
        <taxon>Nonomuraea</taxon>
    </lineage>
</organism>
<dbReference type="Proteomes" id="UP000309128">
    <property type="component" value="Unassembled WGS sequence"/>
</dbReference>
<dbReference type="Gene3D" id="3.40.50.2020">
    <property type="match status" value="1"/>
</dbReference>
<sequence length="144" mass="14861">MPQDELPQYSGLVDPSGVERLGCALARLAASTGADTVLVWEPPEDLVLAHVVARELGATVARACETAGIVHMMDALPAGARVLLLGDAFRRPAVLKGMTTVTRHHGAHVVGAAVLIETAALAELGDLPVFSLLPIPADDGADLS</sequence>
<protein>
    <submittedName>
        <fullName evidence="1">Uncharacterized protein</fullName>
    </submittedName>
</protein>
<proteinExistence type="predicted"/>
<dbReference type="EMBL" id="VCKY01000053">
    <property type="protein sequence ID" value="TMR20733.1"/>
    <property type="molecule type" value="Genomic_DNA"/>
</dbReference>
<dbReference type="RefSeq" id="WP_138667266.1">
    <property type="nucleotide sequence ID" value="NZ_VCKY01000053.1"/>
</dbReference>
<evidence type="ECO:0000313" key="1">
    <source>
        <dbReference type="EMBL" id="TMR20733.1"/>
    </source>
</evidence>
<name>A0A5S4FJC7_9ACTN</name>